<dbReference type="AlphaFoldDB" id="A0A4Y7TGQ2"/>
<keyword evidence="2" id="KW-1185">Reference proteome</keyword>
<dbReference type="EMBL" id="QPFP01000012">
    <property type="protein sequence ID" value="TEB33350.1"/>
    <property type="molecule type" value="Genomic_DNA"/>
</dbReference>
<sequence>MDQVELWWNPLVNRIDCLRTLTLRDMEFDAGVLTAMKIQELPALTHLTLDCVYPLDELFGESGPFNDTPTTSGGRAFPALRVFELLHLESYFDLELVFHFVENRRAHAVDGKATTASNGGLDSIKSIVAMYYDFDLEFAVRSKLYCERAQVLTDAGVVVKIGELSQDFSG</sequence>
<dbReference type="Proteomes" id="UP000298030">
    <property type="component" value="Unassembled WGS sequence"/>
</dbReference>
<proteinExistence type="predicted"/>
<evidence type="ECO:0000313" key="2">
    <source>
        <dbReference type="Proteomes" id="UP000298030"/>
    </source>
</evidence>
<organism evidence="1 2">
    <name type="scientific">Coprinellus micaceus</name>
    <name type="common">Glistening ink-cap mushroom</name>
    <name type="synonym">Coprinus micaceus</name>
    <dbReference type="NCBI Taxonomy" id="71717"/>
    <lineage>
        <taxon>Eukaryota</taxon>
        <taxon>Fungi</taxon>
        <taxon>Dikarya</taxon>
        <taxon>Basidiomycota</taxon>
        <taxon>Agaricomycotina</taxon>
        <taxon>Agaricomycetes</taxon>
        <taxon>Agaricomycetidae</taxon>
        <taxon>Agaricales</taxon>
        <taxon>Agaricineae</taxon>
        <taxon>Psathyrellaceae</taxon>
        <taxon>Coprinellus</taxon>
    </lineage>
</organism>
<name>A0A4Y7TGQ2_COPMI</name>
<evidence type="ECO:0000313" key="1">
    <source>
        <dbReference type="EMBL" id="TEB33350.1"/>
    </source>
</evidence>
<gene>
    <name evidence="1" type="ORF">FA13DRAFT_148398</name>
</gene>
<accession>A0A4Y7TGQ2</accession>
<reference evidence="1 2" key="1">
    <citation type="journal article" date="2019" name="Nat. Ecol. Evol.">
        <title>Megaphylogeny resolves global patterns of mushroom evolution.</title>
        <authorList>
            <person name="Varga T."/>
            <person name="Krizsan K."/>
            <person name="Foldi C."/>
            <person name="Dima B."/>
            <person name="Sanchez-Garcia M."/>
            <person name="Sanchez-Ramirez S."/>
            <person name="Szollosi G.J."/>
            <person name="Szarkandi J.G."/>
            <person name="Papp V."/>
            <person name="Albert L."/>
            <person name="Andreopoulos W."/>
            <person name="Angelini C."/>
            <person name="Antonin V."/>
            <person name="Barry K.W."/>
            <person name="Bougher N.L."/>
            <person name="Buchanan P."/>
            <person name="Buyck B."/>
            <person name="Bense V."/>
            <person name="Catcheside P."/>
            <person name="Chovatia M."/>
            <person name="Cooper J."/>
            <person name="Damon W."/>
            <person name="Desjardin D."/>
            <person name="Finy P."/>
            <person name="Geml J."/>
            <person name="Haridas S."/>
            <person name="Hughes K."/>
            <person name="Justo A."/>
            <person name="Karasinski D."/>
            <person name="Kautmanova I."/>
            <person name="Kiss B."/>
            <person name="Kocsube S."/>
            <person name="Kotiranta H."/>
            <person name="LaButti K.M."/>
            <person name="Lechner B.E."/>
            <person name="Liimatainen K."/>
            <person name="Lipzen A."/>
            <person name="Lukacs Z."/>
            <person name="Mihaltcheva S."/>
            <person name="Morgado L.N."/>
            <person name="Niskanen T."/>
            <person name="Noordeloos M.E."/>
            <person name="Ohm R.A."/>
            <person name="Ortiz-Santana B."/>
            <person name="Ovrebo C."/>
            <person name="Racz N."/>
            <person name="Riley R."/>
            <person name="Savchenko A."/>
            <person name="Shiryaev A."/>
            <person name="Soop K."/>
            <person name="Spirin V."/>
            <person name="Szebenyi C."/>
            <person name="Tomsovsky M."/>
            <person name="Tulloss R.E."/>
            <person name="Uehling J."/>
            <person name="Grigoriev I.V."/>
            <person name="Vagvolgyi C."/>
            <person name="Papp T."/>
            <person name="Martin F.M."/>
            <person name="Miettinen O."/>
            <person name="Hibbett D.S."/>
            <person name="Nagy L.G."/>
        </authorList>
    </citation>
    <scope>NUCLEOTIDE SEQUENCE [LARGE SCALE GENOMIC DNA]</scope>
    <source>
        <strain evidence="1 2">FP101781</strain>
    </source>
</reference>
<protein>
    <submittedName>
        <fullName evidence="1">Uncharacterized protein</fullName>
    </submittedName>
</protein>
<comment type="caution">
    <text evidence="1">The sequence shown here is derived from an EMBL/GenBank/DDBJ whole genome shotgun (WGS) entry which is preliminary data.</text>
</comment>